<evidence type="ECO:0000256" key="1">
    <source>
        <dbReference type="ARBA" id="ARBA00004123"/>
    </source>
</evidence>
<dbReference type="EMBL" id="VSWD01000006">
    <property type="protein sequence ID" value="KAK3100544.1"/>
    <property type="molecule type" value="Genomic_DNA"/>
</dbReference>
<dbReference type="SUPFAM" id="SSF57667">
    <property type="entry name" value="beta-beta-alpha zinc fingers"/>
    <property type="match status" value="2"/>
</dbReference>
<evidence type="ECO:0000256" key="2">
    <source>
        <dbReference type="ARBA" id="ARBA00022723"/>
    </source>
</evidence>
<protein>
    <recommendedName>
        <fullName evidence="9">C2H2-type domain-containing protein</fullName>
    </recommendedName>
</protein>
<evidence type="ECO:0000256" key="4">
    <source>
        <dbReference type="ARBA" id="ARBA00022771"/>
    </source>
</evidence>
<dbReference type="InterPro" id="IPR036236">
    <property type="entry name" value="Znf_C2H2_sf"/>
</dbReference>
<keyword evidence="6" id="KW-0539">Nucleus</keyword>
<organism evidence="10 11">
    <name type="scientific">Pinctada imbricata</name>
    <name type="common">Atlantic pearl-oyster</name>
    <name type="synonym">Pinctada martensii</name>
    <dbReference type="NCBI Taxonomy" id="66713"/>
    <lineage>
        <taxon>Eukaryota</taxon>
        <taxon>Metazoa</taxon>
        <taxon>Spiralia</taxon>
        <taxon>Lophotrochozoa</taxon>
        <taxon>Mollusca</taxon>
        <taxon>Bivalvia</taxon>
        <taxon>Autobranchia</taxon>
        <taxon>Pteriomorphia</taxon>
        <taxon>Pterioida</taxon>
        <taxon>Pterioidea</taxon>
        <taxon>Pteriidae</taxon>
        <taxon>Pinctada</taxon>
    </lineage>
</organism>
<evidence type="ECO:0000313" key="11">
    <source>
        <dbReference type="Proteomes" id="UP001186944"/>
    </source>
</evidence>
<dbReference type="SMART" id="SM00355">
    <property type="entry name" value="ZnF_C2H2"/>
    <property type="match status" value="3"/>
</dbReference>
<comment type="subcellular location">
    <subcellularLocation>
        <location evidence="1">Nucleus</location>
    </subcellularLocation>
</comment>
<evidence type="ECO:0000313" key="10">
    <source>
        <dbReference type="EMBL" id="KAK3100544.1"/>
    </source>
</evidence>
<dbReference type="Gene3D" id="3.30.160.60">
    <property type="entry name" value="Classic Zinc Finger"/>
    <property type="match status" value="3"/>
</dbReference>
<evidence type="ECO:0000256" key="8">
    <source>
        <dbReference type="SAM" id="MobiDB-lite"/>
    </source>
</evidence>
<feature type="domain" description="C2H2-type" evidence="9">
    <location>
        <begin position="421"/>
        <end position="450"/>
    </location>
</feature>
<evidence type="ECO:0000259" key="9">
    <source>
        <dbReference type="PROSITE" id="PS50157"/>
    </source>
</evidence>
<evidence type="ECO:0000256" key="6">
    <source>
        <dbReference type="ARBA" id="ARBA00023242"/>
    </source>
</evidence>
<evidence type="ECO:0000256" key="5">
    <source>
        <dbReference type="ARBA" id="ARBA00022833"/>
    </source>
</evidence>
<dbReference type="PROSITE" id="PS50157">
    <property type="entry name" value="ZINC_FINGER_C2H2_2"/>
    <property type="match status" value="3"/>
</dbReference>
<dbReference type="PROSITE" id="PS00028">
    <property type="entry name" value="ZINC_FINGER_C2H2_1"/>
    <property type="match status" value="3"/>
</dbReference>
<keyword evidence="11" id="KW-1185">Reference proteome</keyword>
<sequence length="477" mass="54535">MANTEFMINDNSVEFFDDQIVPDQDDCFLPPNEVALSQQWNVVTDFEKYLSPNDLALNAKKNRRESSSLVDEFFQDDKNSPELTSAKERISQLTRNGFAEFGHLRTGLIRQPPEMVRRDSREGDDTGAEDFFTESNLKKLGFLKSPAKMKTDARVFDISETVMDTSTIVPNNFNELQEQSRQVDDSIWEDLKDSMNMVNANDSRDADVIVKREENFKPCQFQNVKNSCSFDNVSVKIEPSTSSCLMAKSNSCENLSSRPTTLPVSQQVMAGSSIAQYLAQMNNMSKSHVTSNRNFIPTSTPPHMVPVLMPPTPPSSEPNSPSQDYVRRTPPPPYPGLQSSMNIFNQLAIQPIPFNSNPKRSTTKPQQTHPGCSTIKYNRKNNPELEKRRIHFCDYPGCRKAYTKSSHLKAHQRIHTGEKPYKCHFQNCMWRFARSDELTRHIRKHTGAKPFKCKVCERCFARSDHLALHMKRHEPKK</sequence>
<evidence type="ECO:0000256" key="7">
    <source>
        <dbReference type="PROSITE-ProRule" id="PRU00042"/>
    </source>
</evidence>
<accession>A0AA88Y9A6</accession>
<dbReference type="GO" id="GO:0008270">
    <property type="term" value="F:zinc ion binding"/>
    <property type="evidence" value="ECO:0007669"/>
    <property type="project" value="UniProtKB-KW"/>
</dbReference>
<dbReference type="GO" id="GO:0000978">
    <property type="term" value="F:RNA polymerase II cis-regulatory region sequence-specific DNA binding"/>
    <property type="evidence" value="ECO:0007669"/>
    <property type="project" value="TreeGrafter"/>
</dbReference>
<evidence type="ECO:0000256" key="3">
    <source>
        <dbReference type="ARBA" id="ARBA00022737"/>
    </source>
</evidence>
<dbReference type="GO" id="GO:0005634">
    <property type="term" value="C:nucleus"/>
    <property type="evidence" value="ECO:0007669"/>
    <property type="project" value="UniProtKB-SubCell"/>
</dbReference>
<name>A0AA88Y9A6_PINIB</name>
<keyword evidence="2" id="KW-0479">Metal-binding</keyword>
<keyword evidence="3" id="KW-0677">Repeat</keyword>
<feature type="region of interest" description="Disordered" evidence="8">
    <location>
        <begin position="297"/>
        <end position="336"/>
    </location>
</feature>
<gene>
    <name evidence="10" type="ORF">FSP39_021595</name>
</gene>
<proteinExistence type="predicted"/>
<dbReference type="Proteomes" id="UP001186944">
    <property type="component" value="Unassembled WGS sequence"/>
</dbReference>
<dbReference type="PANTHER" id="PTHR23235">
    <property type="entry name" value="KRUEPPEL-LIKE TRANSCRIPTION FACTOR"/>
    <property type="match status" value="1"/>
</dbReference>
<dbReference type="PANTHER" id="PTHR23235:SF166">
    <property type="entry name" value="DENDRITIC ARBOR REDUCTION PROTEIN 1"/>
    <property type="match status" value="1"/>
</dbReference>
<dbReference type="FunFam" id="3.30.160.60:FF:000018">
    <property type="entry name" value="Krueppel-like factor 15"/>
    <property type="match status" value="1"/>
</dbReference>
<feature type="domain" description="C2H2-type" evidence="9">
    <location>
        <begin position="391"/>
        <end position="420"/>
    </location>
</feature>
<dbReference type="GO" id="GO:0000981">
    <property type="term" value="F:DNA-binding transcription factor activity, RNA polymerase II-specific"/>
    <property type="evidence" value="ECO:0007669"/>
    <property type="project" value="TreeGrafter"/>
</dbReference>
<dbReference type="AlphaFoldDB" id="A0AA88Y9A6"/>
<dbReference type="FunFam" id="3.30.160.60:FF:000624">
    <property type="entry name" value="zinc finger protein 697"/>
    <property type="match status" value="1"/>
</dbReference>
<dbReference type="InterPro" id="IPR013087">
    <property type="entry name" value="Znf_C2H2_type"/>
</dbReference>
<dbReference type="FunFam" id="3.30.160.60:FF:000021">
    <property type="entry name" value="Basic krueppel-like factor 3"/>
    <property type="match status" value="1"/>
</dbReference>
<keyword evidence="4 7" id="KW-0863">Zinc-finger</keyword>
<reference evidence="10" key="1">
    <citation type="submission" date="2019-08" db="EMBL/GenBank/DDBJ databases">
        <title>The improved chromosome-level genome for the pearl oyster Pinctada fucata martensii using PacBio sequencing and Hi-C.</title>
        <authorList>
            <person name="Zheng Z."/>
        </authorList>
    </citation>
    <scope>NUCLEOTIDE SEQUENCE</scope>
    <source>
        <strain evidence="10">ZZ-2019</strain>
        <tissue evidence="10">Adductor muscle</tissue>
    </source>
</reference>
<dbReference type="Pfam" id="PF00096">
    <property type="entry name" value="zf-C2H2"/>
    <property type="match status" value="3"/>
</dbReference>
<keyword evidence="5" id="KW-0862">Zinc</keyword>
<feature type="domain" description="C2H2-type" evidence="9">
    <location>
        <begin position="451"/>
        <end position="477"/>
    </location>
</feature>
<comment type="caution">
    <text evidence="10">The sequence shown here is derived from an EMBL/GenBank/DDBJ whole genome shotgun (WGS) entry which is preliminary data.</text>
</comment>
<feature type="compositionally biased region" description="Pro residues" evidence="8">
    <location>
        <begin position="299"/>
        <end position="316"/>
    </location>
</feature>